<proteinExistence type="inferred from homology"/>
<evidence type="ECO:0000313" key="4">
    <source>
        <dbReference type="Proteomes" id="UP000051813"/>
    </source>
</evidence>
<comment type="similarity">
    <text evidence="1 2">Belongs to the UPF0145 family.</text>
</comment>
<dbReference type="Pfam" id="PF01906">
    <property type="entry name" value="YbjQ_1"/>
    <property type="match status" value="1"/>
</dbReference>
<organism evidence="3 4">
    <name type="scientific">Lapidilactobacillus dextrinicus DSM 20335</name>
    <dbReference type="NCBI Taxonomy" id="1423738"/>
    <lineage>
        <taxon>Bacteria</taxon>
        <taxon>Bacillati</taxon>
        <taxon>Bacillota</taxon>
        <taxon>Bacilli</taxon>
        <taxon>Lactobacillales</taxon>
        <taxon>Lactobacillaceae</taxon>
        <taxon>Lapidilactobacillus</taxon>
    </lineage>
</organism>
<dbReference type="PANTHER" id="PTHR34068:SF1">
    <property type="entry name" value="UPF0145 PROTEIN YBJQ"/>
    <property type="match status" value="1"/>
</dbReference>
<name>A0A0R2BQK6_9LACO</name>
<dbReference type="HAMAP" id="MF_00338">
    <property type="entry name" value="UPF0145"/>
    <property type="match status" value="1"/>
</dbReference>
<dbReference type="PANTHER" id="PTHR34068">
    <property type="entry name" value="UPF0145 PROTEIN YBJQ"/>
    <property type="match status" value="1"/>
</dbReference>
<dbReference type="EMBL" id="AYYK01000016">
    <property type="protein sequence ID" value="KRM78553.1"/>
    <property type="molecule type" value="Genomic_DNA"/>
</dbReference>
<reference evidence="3 4" key="1">
    <citation type="journal article" date="2015" name="Genome Announc.">
        <title>Expanding the biotechnology potential of lactobacilli through comparative genomics of 213 strains and associated genera.</title>
        <authorList>
            <person name="Sun Z."/>
            <person name="Harris H.M."/>
            <person name="McCann A."/>
            <person name="Guo C."/>
            <person name="Argimon S."/>
            <person name="Zhang W."/>
            <person name="Yang X."/>
            <person name="Jeffery I.B."/>
            <person name="Cooney J.C."/>
            <person name="Kagawa T.F."/>
            <person name="Liu W."/>
            <person name="Song Y."/>
            <person name="Salvetti E."/>
            <person name="Wrobel A."/>
            <person name="Rasinkangas P."/>
            <person name="Parkhill J."/>
            <person name="Rea M.C."/>
            <person name="O'Sullivan O."/>
            <person name="Ritari J."/>
            <person name="Douillard F.P."/>
            <person name="Paul Ross R."/>
            <person name="Yang R."/>
            <person name="Briner A.E."/>
            <person name="Felis G.E."/>
            <person name="de Vos W.M."/>
            <person name="Barrangou R."/>
            <person name="Klaenhammer T.R."/>
            <person name="Caufield P.W."/>
            <person name="Cui Y."/>
            <person name="Zhang H."/>
            <person name="O'Toole P.W."/>
        </authorList>
    </citation>
    <scope>NUCLEOTIDE SEQUENCE [LARGE SCALE GENOMIC DNA]</scope>
    <source>
        <strain evidence="3 4">DSM 20335</strain>
    </source>
</reference>
<evidence type="ECO:0000313" key="3">
    <source>
        <dbReference type="EMBL" id="KRM78553.1"/>
    </source>
</evidence>
<dbReference type="SUPFAM" id="SSF117782">
    <property type="entry name" value="YbjQ-like"/>
    <property type="match status" value="1"/>
</dbReference>
<accession>A0A0R2BQK6</accession>
<evidence type="ECO:0000256" key="2">
    <source>
        <dbReference type="HAMAP-Rule" id="MF_00338"/>
    </source>
</evidence>
<gene>
    <name evidence="3" type="ORF">FC84_GL000811</name>
</gene>
<dbReference type="PATRIC" id="fig|1423738.3.peg.821"/>
<keyword evidence="4" id="KW-1185">Reference proteome</keyword>
<dbReference type="InterPro" id="IPR002765">
    <property type="entry name" value="UPF0145_YbjQ-like"/>
</dbReference>
<dbReference type="STRING" id="1423738.FC84_GL000811"/>
<evidence type="ECO:0000256" key="1">
    <source>
        <dbReference type="ARBA" id="ARBA00010751"/>
    </source>
</evidence>
<dbReference type="Proteomes" id="UP000051813">
    <property type="component" value="Unassembled WGS sequence"/>
</dbReference>
<comment type="caution">
    <text evidence="3">The sequence shown here is derived from an EMBL/GenBank/DDBJ whole genome shotgun (WGS) entry which is preliminary data.</text>
</comment>
<protein>
    <recommendedName>
        <fullName evidence="2">UPF0145 protein FC84_GL000811</fullName>
    </recommendedName>
</protein>
<dbReference type="AlphaFoldDB" id="A0A0R2BQK6"/>
<dbReference type="InterPro" id="IPR035439">
    <property type="entry name" value="UPF0145_dom_sf"/>
</dbReference>
<sequence length="111" mass="11984">MECGKMIITTTNAVQDCEVSEYQGIVFGEVITGINMFKDIGAGLRNLVGGRSKGYEDELTKAREEAINEMGHRAEKLGADAVIGMKMDYEVLGSDNGMLMVTCSGTAVKLR</sequence>
<dbReference type="Gene3D" id="3.30.110.70">
    <property type="entry name" value="Hypothetical protein apc22750. Chain B"/>
    <property type="match status" value="1"/>
</dbReference>